<dbReference type="Pfam" id="PF00134">
    <property type="entry name" value="Cyclin_N"/>
    <property type="match status" value="1"/>
</dbReference>
<dbReference type="InterPro" id="IPR006671">
    <property type="entry name" value="Cyclin_N"/>
</dbReference>
<dbReference type="InterPro" id="IPR004367">
    <property type="entry name" value="Cyclin_C-dom"/>
</dbReference>
<dbReference type="GO" id="GO:0051301">
    <property type="term" value="P:cell division"/>
    <property type="evidence" value="ECO:0007669"/>
    <property type="project" value="UniProtKB-KW"/>
</dbReference>
<organism evidence="9 10">
    <name type="scientific">Abrus precatorius</name>
    <name type="common">Indian licorice</name>
    <name type="synonym">Glycine abrus</name>
    <dbReference type="NCBI Taxonomy" id="3816"/>
    <lineage>
        <taxon>Eukaryota</taxon>
        <taxon>Viridiplantae</taxon>
        <taxon>Streptophyta</taxon>
        <taxon>Embryophyta</taxon>
        <taxon>Tracheophyta</taxon>
        <taxon>Spermatophyta</taxon>
        <taxon>Magnoliopsida</taxon>
        <taxon>eudicotyledons</taxon>
        <taxon>Gunneridae</taxon>
        <taxon>Pentapetalae</taxon>
        <taxon>rosids</taxon>
        <taxon>fabids</taxon>
        <taxon>Fabales</taxon>
        <taxon>Fabaceae</taxon>
        <taxon>Papilionoideae</taxon>
        <taxon>50 kb inversion clade</taxon>
        <taxon>NPAAA clade</taxon>
        <taxon>indigoferoid/millettioid clade</taxon>
        <taxon>Abreae</taxon>
        <taxon>Abrus</taxon>
    </lineage>
</organism>
<evidence type="ECO:0000256" key="4">
    <source>
        <dbReference type="ARBA" id="ARBA00023127"/>
    </source>
</evidence>
<protein>
    <recommendedName>
        <fullName evidence="6">B-like cyclin</fullName>
    </recommendedName>
</protein>
<dbReference type="GO" id="GO:0044772">
    <property type="term" value="P:mitotic cell cycle phase transition"/>
    <property type="evidence" value="ECO:0007669"/>
    <property type="project" value="InterPro"/>
</dbReference>
<evidence type="ECO:0000256" key="3">
    <source>
        <dbReference type="ARBA" id="ARBA00022618"/>
    </source>
</evidence>
<proteinExistence type="inferred from homology"/>
<name>A0A8B8KHX5_ABRPR</name>
<dbReference type="FunFam" id="1.10.472.10:FF:000001">
    <property type="entry name" value="G2/mitotic-specific cyclin"/>
    <property type="match status" value="1"/>
</dbReference>
<evidence type="ECO:0000256" key="2">
    <source>
        <dbReference type="ARBA" id="ARBA00011177"/>
    </source>
</evidence>
<dbReference type="Proteomes" id="UP000694853">
    <property type="component" value="Unplaced"/>
</dbReference>
<dbReference type="SMART" id="SM00385">
    <property type="entry name" value="CYCLIN"/>
    <property type="match status" value="2"/>
</dbReference>
<keyword evidence="4 7" id="KW-0195">Cyclin</keyword>
<dbReference type="InterPro" id="IPR039361">
    <property type="entry name" value="Cyclin"/>
</dbReference>
<evidence type="ECO:0000256" key="1">
    <source>
        <dbReference type="ARBA" id="ARBA00006955"/>
    </source>
</evidence>
<dbReference type="Gene3D" id="1.10.472.10">
    <property type="entry name" value="Cyclin-like"/>
    <property type="match status" value="2"/>
</dbReference>
<evidence type="ECO:0000259" key="8">
    <source>
        <dbReference type="SMART" id="SM00385"/>
    </source>
</evidence>
<dbReference type="PIRSF" id="PIRSF001771">
    <property type="entry name" value="Cyclin_A_B_D_E"/>
    <property type="match status" value="1"/>
</dbReference>
<evidence type="ECO:0000256" key="5">
    <source>
        <dbReference type="ARBA" id="ARBA00023306"/>
    </source>
</evidence>
<dbReference type="Pfam" id="PF02984">
    <property type="entry name" value="Cyclin_C"/>
    <property type="match status" value="1"/>
</dbReference>
<comment type="similarity">
    <text evidence="1">Belongs to the cyclin family. Cyclin AB subfamily.</text>
</comment>
<dbReference type="PANTHER" id="PTHR10177">
    <property type="entry name" value="CYCLINS"/>
    <property type="match status" value="1"/>
</dbReference>
<dbReference type="SUPFAM" id="SSF47954">
    <property type="entry name" value="Cyclin-like"/>
    <property type="match status" value="2"/>
</dbReference>
<dbReference type="InterPro" id="IPR036915">
    <property type="entry name" value="Cyclin-like_sf"/>
</dbReference>
<evidence type="ECO:0000313" key="9">
    <source>
        <dbReference type="Proteomes" id="UP000694853"/>
    </source>
</evidence>
<dbReference type="RefSeq" id="XP_027343410.1">
    <property type="nucleotide sequence ID" value="XM_027487609.1"/>
</dbReference>
<dbReference type="OrthoDB" id="5590282at2759"/>
<evidence type="ECO:0000313" key="10">
    <source>
        <dbReference type="RefSeq" id="XP_027343410.1"/>
    </source>
</evidence>
<reference evidence="9" key="1">
    <citation type="journal article" date="2019" name="Toxins">
        <title>Detection of Abrin-Like and Prepropulchellin-Like Toxin Genes and Transcripts Using Whole Genome Sequencing and Full-Length Transcript Sequencing of Abrus precatorius.</title>
        <authorList>
            <person name="Hovde B.T."/>
            <person name="Daligault H.E."/>
            <person name="Hanschen E.R."/>
            <person name="Kunde Y.A."/>
            <person name="Johnson M.B."/>
            <person name="Starkenburg S.R."/>
            <person name="Johnson S.L."/>
        </authorList>
    </citation>
    <scope>NUCLEOTIDE SEQUENCE [LARGE SCALE GENOMIC DNA]</scope>
</reference>
<evidence type="ECO:0000256" key="6">
    <source>
        <dbReference type="ARBA" id="ARBA00032263"/>
    </source>
</evidence>
<gene>
    <name evidence="10" type="primary">LOC113855980</name>
</gene>
<reference evidence="10" key="2">
    <citation type="submission" date="2025-08" db="UniProtKB">
        <authorList>
            <consortium name="RefSeq"/>
        </authorList>
    </citation>
    <scope>IDENTIFICATION</scope>
    <source>
        <tissue evidence="10">Young leaves</tissue>
    </source>
</reference>
<feature type="domain" description="Cyclin-like" evidence="8">
    <location>
        <begin position="182"/>
        <end position="266"/>
    </location>
</feature>
<feature type="domain" description="Cyclin-like" evidence="8">
    <location>
        <begin position="279"/>
        <end position="355"/>
    </location>
</feature>
<keyword evidence="3" id="KW-0132">Cell division</keyword>
<keyword evidence="5" id="KW-0131">Cell cycle</keyword>
<dbReference type="AlphaFoldDB" id="A0A8B8KHX5"/>
<comment type="subunit">
    <text evidence="2">Interacts with the CDC2 protein kinase to form a serine/threonine kinase holoenzyme complex also known as maturation promoting factor (MPF). The cyclin subunit imparts substrate specificity to the complex.</text>
</comment>
<sequence>MDSTRGRGKIKEESQQGNRQVLGDIGNLEAFSIAEGKQILRPVKRRLLAKLLENEQTNPVLEVQANEQGAAQGNKHVVVAALDKNAIVHQEHYVEDLFHKLNPELADVVGFEARKKAASGILVEGEDQPVDIDANDANEVVVAEYLDDMYKFYKLTEEDYQALDYMKSQHNINEMMRSITVDWLVDVHMKFKFKPETLYLTVNIIDRYLSLTIVSKEELQLVGIGSMLLACKYEEIWSPQVKDFVSISDNAYTNNRILSMEKTILEKLEWHLTIPTLYVFLVRFIRASGLLDQLVENMAYFLAELGLTHYKVAIFYCPSMTAAAAVYAARCTLNRRPFWTEILMYKAGYRSEQIR</sequence>
<accession>A0A8B8KHX5</accession>
<dbReference type="GO" id="GO:0016538">
    <property type="term" value="F:cyclin-dependent protein serine/threonine kinase regulator activity"/>
    <property type="evidence" value="ECO:0007669"/>
    <property type="project" value="InterPro"/>
</dbReference>
<dbReference type="InterPro" id="IPR013763">
    <property type="entry name" value="Cyclin-like_dom"/>
</dbReference>
<evidence type="ECO:0000256" key="7">
    <source>
        <dbReference type="RuleBase" id="RU000383"/>
    </source>
</evidence>
<dbReference type="KEGG" id="aprc:113855980"/>
<dbReference type="GeneID" id="113855980"/>
<dbReference type="InterPro" id="IPR046965">
    <property type="entry name" value="Cyclin_A/B-like"/>
</dbReference>
<keyword evidence="9" id="KW-1185">Reference proteome</keyword>